<dbReference type="EMBL" id="FJUW01000105">
    <property type="protein sequence ID" value="CZT13837.1"/>
    <property type="molecule type" value="Genomic_DNA"/>
</dbReference>
<comment type="caution">
    <text evidence="1">The sequence shown here is derived from an EMBL/GenBank/DDBJ whole genome shotgun (WGS) entry which is preliminary data.</text>
</comment>
<accession>A0A1E1LTL1</accession>
<reference evidence="2" key="1">
    <citation type="submission" date="2016-03" db="EMBL/GenBank/DDBJ databases">
        <authorList>
            <person name="Ploux O."/>
        </authorList>
    </citation>
    <scope>NUCLEOTIDE SEQUENCE [LARGE SCALE GENOMIC DNA]</scope>
    <source>
        <strain evidence="2">UK7</strain>
    </source>
</reference>
<sequence length="168" mass="19298">MAAKTDLQRLHEAAQPSMIRHGYKFPAIKDIQFTDIGMEHTPTGPIWHMGLSAAMYTTGNESKDNPLQYKDITLLHSGRSKKVIKQELAKWMLALIRERQAAEDKVLRVRVSKGQFNPVPNYFGAPRRVSMTAGGKMCRDLRTMLDHGNIDVREHLEYMKEHFDMNVF</sequence>
<organism evidence="1 2">
    <name type="scientific">Rhynchosporium graminicola</name>
    <dbReference type="NCBI Taxonomy" id="2792576"/>
    <lineage>
        <taxon>Eukaryota</taxon>
        <taxon>Fungi</taxon>
        <taxon>Dikarya</taxon>
        <taxon>Ascomycota</taxon>
        <taxon>Pezizomycotina</taxon>
        <taxon>Leotiomycetes</taxon>
        <taxon>Helotiales</taxon>
        <taxon>Ploettnerulaceae</taxon>
        <taxon>Rhynchosporium</taxon>
    </lineage>
</organism>
<protein>
    <submittedName>
        <fullName evidence="1">Uncharacterized protein</fullName>
    </submittedName>
</protein>
<dbReference type="InParanoid" id="A0A1E1LTL1"/>
<evidence type="ECO:0000313" key="2">
    <source>
        <dbReference type="Proteomes" id="UP000178129"/>
    </source>
</evidence>
<name>A0A1E1LTL1_9HELO</name>
<keyword evidence="2" id="KW-1185">Reference proteome</keyword>
<evidence type="ECO:0000313" key="1">
    <source>
        <dbReference type="EMBL" id="CZT13837.1"/>
    </source>
</evidence>
<proteinExistence type="predicted"/>
<dbReference type="AlphaFoldDB" id="A0A1E1LTL1"/>
<dbReference type="Proteomes" id="UP000178129">
    <property type="component" value="Unassembled WGS sequence"/>
</dbReference>
<gene>
    <name evidence="1" type="ORF">RCO7_06470</name>
</gene>